<dbReference type="STRING" id="1148.gene:10499728"/>
<dbReference type="InterPro" id="IPR008538">
    <property type="entry name" value="Uma2"/>
</dbReference>
<keyword evidence="3" id="KW-1185">Reference proteome</keyword>
<dbReference type="EnsemblBacteria" id="BAA10229">
    <property type="protein sequence ID" value="BAA10229"/>
    <property type="gene ID" value="BAA10229"/>
</dbReference>
<dbReference type="PhylomeDB" id="Q55699"/>
<dbReference type="InterPro" id="IPR011335">
    <property type="entry name" value="Restrct_endonuc-II-like"/>
</dbReference>
<gene>
    <name evidence="2" type="ordered locus">sll0198</name>
</gene>
<dbReference type="eggNOG" id="COG4636">
    <property type="taxonomic scope" value="Bacteria"/>
</dbReference>
<sequence>MGQTITPPPLTLEEFSCLPEGEVNYELQDGTAIAKMSPKRIHSSLQRTLLFLLSDWGNSQDCPLPGEAYPEWGICLQKDGQDWAPVPDVTYISDQKLTPFALENDFCPVAPELVVEIISPDQSFEAMTQKALDYLAAGVERVWIIGDRHRSLTIFAPDRPPLTYQGDQLVEDDLLPQLSFTVNELFAKAKV</sequence>
<accession>Q55699</accession>
<organism evidence="2 3">
    <name type="scientific">Synechocystis sp. (strain ATCC 27184 / PCC 6803 / Kazusa)</name>
    <dbReference type="NCBI Taxonomy" id="1111708"/>
    <lineage>
        <taxon>Bacteria</taxon>
        <taxon>Bacillati</taxon>
        <taxon>Cyanobacteriota</taxon>
        <taxon>Cyanophyceae</taxon>
        <taxon>Synechococcales</taxon>
        <taxon>Merismopediaceae</taxon>
        <taxon>Synechocystis</taxon>
    </lineage>
</organism>
<reference evidence="2 3" key="2">
    <citation type="journal article" date="1996" name="DNA Res.">
        <title>Sequence analysis of the genome of the unicellular cyanobacterium Synechocystis sp. strain PCC6803. II. Sequence determination of the entire genome and assignment of potential protein-coding regions.</title>
        <authorList>
            <person name="Kaneko T."/>
            <person name="Sato S."/>
            <person name="Kotani H."/>
            <person name="Tanaka A."/>
            <person name="Asamizu E."/>
            <person name="Nakamura Y."/>
            <person name="Miyajima N."/>
            <person name="Hirosawa M."/>
            <person name="Sugiura M."/>
            <person name="Sasamoto S."/>
            <person name="Kimura T."/>
            <person name="Hosouchi T."/>
            <person name="Matsuno A."/>
            <person name="Muraki A."/>
            <person name="Nakazaki N."/>
            <person name="Naruo K."/>
            <person name="Okumura S."/>
            <person name="Shimpo S."/>
            <person name="Takeuchi C."/>
            <person name="Wada T."/>
            <person name="Watanabe A."/>
            <person name="Yamada M."/>
            <person name="Yasuda M."/>
            <person name="Tabata S."/>
        </authorList>
    </citation>
    <scope>NUCLEOTIDE SEQUENCE [LARGE SCALE GENOMIC DNA]</scope>
    <source>
        <strain evidence="3">ATCC 27184 / PCC 6803 / Kazusa</strain>
    </source>
</reference>
<proteinExistence type="predicted"/>
<dbReference type="PIR" id="S76377">
    <property type="entry name" value="S76377"/>
</dbReference>
<dbReference type="EMBL" id="BA000022">
    <property type="protein sequence ID" value="BAA10229.1"/>
    <property type="molecule type" value="Genomic_DNA"/>
</dbReference>
<evidence type="ECO:0000313" key="3">
    <source>
        <dbReference type="Proteomes" id="UP000001425"/>
    </source>
</evidence>
<dbReference type="InterPro" id="IPR012296">
    <property type="entry name" value="Nuclease_put_TT1808"/>
</dbReference>
<name>Q55699_SYNY3</name>
<dbReference type="PANTHER" id="PTHR34107">
    <property type="entry name" value="SLL0198 PROTEIN-RELATED"/>
    <property type="match status" value="1"/>
</dbReference>
<dbReference type="SUPFAM" id="SSF52980">
    <property type="entry name" value="Restriction endonuclease-like"/>
    <property type="match status" value="1"/>
</dbReference>
<dbReference type="KEGG" id="syn:sll0198"/>
<dbReference type="Proteomes" id="UP000001425">
    <property type="component" value="Chromosome"/>
</dbReference>
<dbReference type="InParanoid" id="Q55699"/>
<dbReference type="PaxDb" id="1148-1001601"/>
<dbReference type="IntAct" id="Q55699">
    <property type="interactions" value="5"/>
</dbReference>
<evidence type="ECO:0000259" key="1">
    <source>
        <dbReference type="Pfam" id="PF05685"/>
    </source>
</evidence>
<dbReference type="Gene3D" id="3.90.1570.10">
    <property type="entry name" value="tt1808, chain A"/>
    <property type="match status" value="1"/>
</dbReference>
<dbReference type="AlphaFoldDB" id="Q55699"/>
<dbReference type="Pfam" id="PF05685">
    <property type="entry name" value="Uma2"/>
    <property type="match status" value="1"/>
</dbReference>
<dbReference type="PANTHER" id="PTHR34107:SF1">
    <property type="entry name" value="SLL0198 PROTEIN"/>
    <property type="match status" value="1"/>
</dbReference>
<feature type="domain" description="Putative restriction endonuclease" evidence="1">
    <location>
        <begin position="12"/>
        <end position="182"/>
    </location>
</feature>
<evidence type="ECO:0000313" key="2">
    <source>
        <dbReference type="EMBL" id="BAA10229.1"/>
    </source>
</evidence>
<dbReference type="CDD" id="cd06260">
    <property type="entry name" value="DUF820-like"/>
    <property type="match status" value="1"/>
</dbReference>
<protein>
    <submittedName>
        <fullName evidence="2">Sll0198 protein</fullName>
    </submittedName>
</protein>
<reference evidence="2 3" key="1">
    <citation type="journal article" date="1995" name="DNA Res.">
        <title>Sequence analysis of the genome of the unicellular cyanobacterium Synechocystis sp. strain PCC6803. I. Sequence features in the 1 Mb region from map positions 64% to 92% of the genome.</title>
        <authorList>
            <person name="Kaneko T."/>
            <person name="Tanaka A."/>
            <person name="Sato S."/>
            <person name="Kotani H."/>
            <person name="Sazuka T."/>
            <person name="Miyajima N."/>
            <person name="Sugiura M."/>
            <person name="Tabata S."/>
        </authorList>
    </citation>
    <scope>NUCLEOTIDE SEQUENCE [LARGE SCALE GENOMIC DNA]</scope>
    <source>
        <strain evidence="3">ATCC 27184 / PCC 6803 / Kazusa</strain>
    </source>
</reference>